<dbReference type="Pfam" id="PF00378">
    <property type="entry name" value="ECH_1"/>
    <property type="match status" value="1"/>
</dbReference>
<dbReference type="InterPro" id="IPR014748">
    <property type="entry name" value="Enoyl-CoA_hydra_C"/>
</dbReference>
<evidence type="ECO:0000313" key="2">
    <source>
        <dbReference type="EMBL" id="VFU16689.1"/>
    </source>
</evidence>
<proteinExistence type="inferred from homology"/>
<comment type="similarity">
    <text evidence="1">Belongs to the enoyl-CoA hydratase/isomerase family.</text>
</comment>
<keyword evidence="2" id="KW-0614">Plasmid</keyword>
<sequence>MSDLLESIDARGVATLTLNKPERHNAFDDGLIAAMTASLKRLDGQSAVRVVVLEAAGESFCAGADIAWMKRAAQDSFDANVADAGVLAELMQRLDLLSKPTVAVIGGPAYGGGVGLVACCDVAVASDRASFCLSEARLGLIPAVVGPFVIRAIGARQARRYFLTAESISAPRAKEIGLVHEVVAEAALETARDTIIEALLAGAPGAQTEAKALASWCEGRPIDAELARETARRIATRRASPEGREGLSAFLGKRLPAWRTDRNNPDVS</sequence>
<evidence type="ECO:0000313" key="3">
    <source>
        <dbReference type="Proteomes" id="UP000294360"/>
    </source>
</evidence>
<dbReference type="AlphaFoldDB" id="A0A4U8Z741"/>
<dbReference type="CDD" id="cd06558">
    <property type="entry name" value="crotonase-like"/>
    <property type="match status" value="1"/>
</dbReference>
<geneLocation type="plasmid" evidence="2 3">
    <name>2</name>
</geneLocation>
<dbReference type="SUPFAM" id="SSF52096">
    <property type="entry name" value="ClpP/crotonase"/>
    <property type="match status" value="1"/>
</dbReference>
<dbReference type="KEGG" id="mtun:MTUNDRAET4_0314.1"/>
<dbReference type="Proteomes" id="UP000294360">
    <property type="component" value="Plasmid 2"/>
</dbReference>
<name>A0A4U8Z741_METTU</name>
<evidence type="ECO:0000256" key="1">
    <source>
        <dbReference type="ARBA" id="ARBA00005254"/>
    </source>
</evidence>
<dbReference type="PANTHER" id="PTHR42964:SF1">
    <property type="entry name" value="POLYKETIDE BIOSYNTHESIS ENOYL-COA HYDRATASE PKSH-RELATED"/>
    <property type="match status" value="1"/>
</dbReference>
<dbReference type="InterPro" id="IPR001753">
    <property type="entry name" value="Enoyl-CoA_hydra/iso"/>
</dbReference>
<dbReference type="EMBL" id="LR536451">
    <property type="protein sequence ID" value="VFU16689.1"/>
    <property type="molecule type" value="Genomic_DNA"/>
</dbReference>
<dbReference type="PANTHER" id="PTHR42964">
    <property type="entry name" value="ENOYL-COA HYDRATASE"/>
    <property type="match status" value="1"/>
</dbReference>
<protein>
    <submittedName>
        <fullName evidence="2">Methylglutaconyl-CoA hydratase</fullName>
    </submittedName>
</protein>
<dbReference type="RefSeq" id="WP_134493095.1">
    <property type="nucleotide sequence ID" value="NZ_CP139088.1"/>
</dbReference>
<accession>A0A4U8Z741</accession>
<dbReference type="Gene3D" id="3.90.226.10">
    <property type="entry name" value="2-enoyl-CoA Hydratase, Chain A, domain 1"/>
    <property type="match status" value="1"/>
</dbReference>
<dbReference type="Gene3D" id="1.10.12.10">
    <property type="entry name" value="Lyase 2-enoyl-coa Hydratase, Chain A, domain 2"/>
    <property type="match status" value="1"/>
</dbReference>
<dbReference type="InterPro" id="IPR029045">
    <property type="entry name" value="ClpP/crotonase-like_dom_sf"/>
</dbReference>
<dbReference type="OrthoDB" id="9795613at2"/>
<reference evidence="2 3" key="1">
    <citation type="submission" date="2019-03" db="EMBL/GenBank/DDBJ databases">
        <authorList>
            <person name="Kox A.R. M."/>
        </authorList>
    </citation>
    <scope>NUCLEOTIDE SEQUENCE [LARGE SCALE GENOMIC DNA]</scope>
    <source>
        <strain evidence="2">MTUNDRAET4 annotated genome</strain>
        <plasmid evidence="3">2</plasmid>
    </source>
</reference>
<dbReference type="GO" id="GO:0008300">
    <property type="term" value="P:isoprenoid catabolic process"/>
    <property type="evidence" value="ECO:0007669"/>
    <property type="project" value="TreeGrafter"/>
</dbReference>
<dbReference type="InterPro" id="IPR051683">
    <property type="entry name" value="Enoyl-CoA_Hydratase/Isomerase"/>
</dbReference>
<dbReference type="GO" id="GO:0003824">
    <property type="term" value="F:catalytic activity"/>
    <property type="evidence" value="ECO:0007669"/>
    <property type="project" value="UniProtKB-ARBA"/>
</dbReference>
<organism evidence="2 3">
    <name type="scientific">Methylocella tundrae</name>
    <dbReference type="NCBI Taxonomy" id="227605"/>
    <lineage>
        <taxon>Bacteria</taxon>
        <taxon>Pseudomonadati</taxon>
        <taxon>Pseudomonadota</taxon>
        <taxon>Alphaproteobacteria</taxon>
        <taxon>Hyphomicrobiales</taxon>
        <taxon>Beijerinckiaceae</taxon>
        <taxon>Methylocella</taxon>
    </lineage>
</organism>
<gene>
    <name evidence="2" type="ORF">MTUNDRAET4_0314</name>
</gene>